<evidence type="ECO:0000256" key="1">
    <source>
        <dbReference type="ARBA" id="ARBA00022516"/>
    </source>
</evidence>
<keyword evidence="5 7" id="KW-0443">Lipid metabolism</keyword>
<proteinExistence type="inferred from homology"/>
<dbReference type="Pfam" id="PF00132">
    <property type="entry name" value="Hexapep"/>
    <property type="match status" value="2"/>
</dbReference>
<reference evidence="10" key="1">
    <citation type="journal article" date="2019" name="Int. J. Syst. Evol. Microbiol.">
        <title>The Global Catalogue of Microorganisms (GCM) 10K type strain sequencing project: providing services to taxonomists for standard genome sequencing and annotation.</title>
        <authorList>
            <consortium name="The Broad Institute Genomics Platform"/>
            <consortium name="The Broad Institute Genome Sequencing Center for Infectious Disease"/>
            <person name="Wu L."/>
            <person name="Ma J."/>
        </authorList>
    </citation>
    <scope>NUCLEOTIDE SEQUENCE [LARGE SCALE GENOMIC DNA]</scope>
    <source>
        <strain evidence="10">CCUG 58412</strain>
    </source>
</reference>
<dbReference type="Gene3D" id="2.160.10.10">
    <property type="entry name" value="Hexapeptide repeat proteins"/>
    <property type="match status" value="1"/>
</dbReference>
<dbReference type="GO" id="GO:0103118">
    <property type="term" value="F:UDP-3-O-[(3R)-3-hydroxyacyl]-glucosamine N-acyltransferase activity"/>
    <property type="evidence" value="ECO:0007669"/>
    <property type="project" value="UniProtKB-EC"/>
</dbReference>
<accession>A0ABW3F6C6</accession>
<keyword evidence="1 7" id="KW-0444">Lipid biosynthesis</keyword>
<feature type="domain" description="UDP-3-O-[3-hydroxymyristoyl] glucosamine N-acyltransferase non-repeat region" evidence="8">
    <location>
        <begin position="30"/>
        <end position="96"/>
    </location>
</feature>
<keyword evidence="3 7" id="KW-0808">Transferase</keyword>
<feature type="active site" description="Proton acceptor" evidence="7">
    <location>
        <position position="246"/>
    </location>
</feature>
<dbReference type="PANTHER" id="PTHR43378:SF2">
    <property type="entry name" value="UDP-3-O-ACYLGLUCOSAMINE N-ACYLTRANSFERASE 1, MITOCHONDRIAL-RELATED"/>
    <property type="match status" value="1"/>
</dbReference>
<comment type="subunit">
    <text evidence="7">Homotrimer.</text>
</comment>
<comment type="caution">
    <text evidence="9">The sequence shown here is derived from an EMBL/GenBank/DDBJ whole genome shotgun (WGS) entry which is preliminary data.</text>
</comment>
<evidence type="ECO:0000256" key="7">
    <source>
        <dbReference type="HAMAP-Rule" id="MF_00523"/>
    </source>
</evidence>
<dbReference type="Gene3D" id="3.40.1390.10">
    <property type="entry name" value="MurE/MurF, N-terminal domain"/>
    <property type="match status" value="1"/>
</dbReference>
<evidence type="ECO:0000256" key="5">
    <source>
        <dbReference type="ARBA" id="ARBA00023098"/>
    </source>
</evidence>
<dbReference type="CDD" id="cd03352">
    <property type="entry name" value="LbH_LpxD"/>
    <property type="match status" value="1"/>
</dbReference>
<dbReference type="EMBL" id="JBHTKB010000001">
    <property type="protein sequence ID" value="MFD0913023.1"/>
    <property type="molecule type" value="Genomic_DNA"/>
</dbReference>
<comment type="pathway">
    <text evidence="7">Bacterial outer membrane biogenesis; LPS lipid A biosynthesis.</text>
</comment>
<name>A0ABW3F6C6_9PROT</name>
<sequence>MAQLFSLQDIAASLGGEVNIGLSDTSPAKILVSRMSSLAHAQAGSISFFNDTKYTQSLQSTQATAVILRPEHQHLTGLPTILTDNPYAYFARLSALLNPPKQYTHHVHASAVIGYETKLPSDLTIDAMVTVGDRVKLGKGVRIGAGCVIEDDVVIGANTILEPRVVIKHGTIIGHDCHFFSGAVIGNDGFGYAEEQGQWVKIPQVGRVVIGNHVDIGANTTIDRGALDDTVIEDGVKLDNLIQVAHNVRIGAHTVIAGCTGIAGSAVIGQHCKIGGAAMILGHLQIVDGVTISPGSMIMRSIQQAGTYTALMPFQKHEDWLRTAANIRHLEQTNLKLKQLEQAISSIKKHTED</sequence>
<dbReference type="NCBIfam" id="TIGR01853">
    <property type="entry name" value="lipid_A_lpxD"/>
    <property type="match status" value="1"/>
</dbReference>
<keyword evidence="6 7" id="KW-0012">Acyltransferase</keyword>
<keyword evidence="4 7" id="KW-0677">Repeat</keyword>
<dbReference type="InterPro" id="IPR001451">
    <property type="entry name" value="Hexapep"/>
</dbReference>
<gene>
    <name evidence="7 9" type="primary">lpxD</name>
    <name evidence="9" type="ORF">ACFQ1Z_05640</name>
</gene>
<comment type="catalytic activity">
    <reaction evidence="7">
        <text>a UDP-3-O-[(3R)-3-hydroxyacyl]-alpha-D-glucosamine + a (3R)-hydroxyacyl-[ACP] = a UDP-2-N,3-O-bis[(3R)-3-hydroxyacyl]-alpha-D-glucosamine + holo-[ACP] + H(+)</text>
        <dbReference type="Rhea" id="RHEA:53836"/>
        <dbReference type="Rhea" id="RHEA-COMP:9685"/>
        <dbReference type="Rhea" id="RHEA-COMP:9945"/>
        <dbReference type="ChEBI" id="CHEBI:15378"/>
        <dbReference type="ChEBI" id="CHEBI:64479"/>
        <dbReference type="ChEBI" id="CHEBI:78827"/>
        <dbReference type="ChEBI" id="CHEBI:137740"/>
        <dbReference type="ChEBI" id="CHEBI:137748"/>
        <dbReference type="EC" id="2.3.1.191"/>
    </reaction>
</comment>
<comment type="function">
    <text evidence="7">Catalyzes the N-acylation of UDP-3-O-acylglucosamine using 3-hydroxyacyl-ACP as the acyl donor. Is involved in the biosynthesis of lipid A, a phosphorylated glycolipid that anchors the lipopolysaccharide to the outer membrane of the cell.</text>
</comment>
<dbReference type="InterPro" id="IPR007691">
    <property type="entry name" value="LpxD"/>
</dbReference>
<comment type="similarity">
    <text evidence="7">Belongs to the transferase hexapeptide repeat family. LpxD subfamily.</text>
</comment>
<protein>
    <recommendedName>
        <fullName evidence="7">UDP-3-O-acylglucosamine N-acyltransferase</fullName>
        <ecNumber evidence="7">2.3.1.191</ecNumber>
    </recommendedName>
</protein>
<dbReference type="Pfam" id="PF04613">
    <property type="entry name" value="LpxD"/>
    <property type="match status" value="1"/>
</dbReference>
<dbReference type="InterPro" id="IPR018357">
    <property type="entry name" value="Hexapep_transf_CS"/>
</dbReference>
<dbReference type="HAMAP" id="MF_00523">
    <property type="entry name" value="LpxD"/>
    <property type="match status" value="1"/>
</dbReference>
<evidence type="ECO:0000256" key="6">
    <source>
        <dbReference type="ARBA" id="ARBA00023315"/>
    </source>
</evidence>
<evidence type="ECO:0000259" key="8">
    <source>
        <dbReference type="Pfam" id="PF04613"/>
    </source>
</evidence>
<evidence type="ECO:0000313" key="10">
    <source>
        <dbReference type="Proteomes" id="UP001597128"/>
    </source>
</evidence>
<dbReference type="InterPro" id="IPR011004">
    <property type="entry name" value="Trimer_LpxA-like_sf"/>
</dbReference>
<evidence type="ECO:0000256" key="4">
    <source>
        <dbReference type="ARBA" id="ARBA00022737"/>
    </source>
</evidence>
<keyword evidence="10" id="KW-1185">Reference proteome</keyword>
<dbReference type="NCBIfam" id="NF002060">
    <property type="entry name" value="PRK00892.1"/>
    <property type="match status" value="1"/>
</dbReference>
<keyword evidence="2 7" id="KW-0441">Lipid A biosynthesis</keyword>
<evidence type="ECO:0000256" key="2">
    <source>
        <dbReference type="ARBA" id="ARBA00022556"/>
    </source>
</evidence>
<dbReference type="EC" id="2.3.1.191" evidence="7"/>
<dbReference type="Proteomes" id="UP001597128">
    <property type="component" value="Unassembled WGS sequence"/>
</dbReference>
<dbReference type="SUPFAM" id="SSF51161">
    <property type="entry name" value="Trimeric LpxA-like enzymes"/>
    <property type="match status" value="1"/>
</dbReference>
<dbReference type="PROSITE" id="PS00101">
    <property type="entry name" value="HEXAPEP_TRANSFERASES"/>
    <property type="match status" value="1"/>
</dbReference>
<dbReference type="RefSeq" id="WP_379056267.1">
    <property type="nucleotide sequence ID" value="NZ_JBHTKB010000001.1"/>
</dbReference>
<evidence type="ECO:0000256" key="3">
    <source>
        <dbReference type="ARBA" id="ARBA00022679"/>
    </source>
</evidence>
<dbReference type="InterPro" id="IPR020573">
    <property type="entry name" value="UDP_GlcNAc_AcTrfase_non-rep"/>
</dbReference>
<dbReference type="PANTHER" id="PTHR43378">
    <property type="entry name" value="UDP-3-O-ACYLGLUCOSAMINE N-ACYLTRANSFERASE"/>
    <property type="match status" value="1"/>
</dbReference>
<organism evidence="9 10">
    <name type="scientific">Methylophilus luteus</name>
    <dbReference type="NCBI Taxonomy" id="640108"/>
    <lineage>
        <taxon>Bacteria</taxon>
        <taxon>Pseudomonadati</taxon>
        <taxon>Pseudomonadota</taxon>
        <taxon>Betaproteobacteria</taxon>
        <taxon>Nitrosomonadales</taxon>
        <taxon>Methylophilaceae</taxon>
        <taxon>Methylophilus</taxon>
    </lineage>
</organism>
<evidence type="ECO:0000313" key="9">
    <source>
        <dbReference type="EMBL" id="MFD0913023.1"/>
    </source>
</evidence>